<reference evidence="2 3" key="1">
    <citation type="submission" date="2014-11" db="EMBL/GenBank/DDBJ databases">
        <authorList>
            <person name="Zhu J."/>
            <person name="Qi W."/>
            <person name="Song R."/>
        </authorList>
    </citation>
    <scope>NUCLEOTIDE SEQUENCE [LARGE SCALE GENOMIC DNA]</scope>
</reference>
<evidence type="ECO:0000313" key="3">
    <source>
        <dbReference type="Proteomes" id="UP000041254"/>
    </source>
</evidence>
<dbReference type="InParanoid" id="A0A0G4ERN7"/>
<dbReference type="InterPro" id="IPR036770">
    <property type="entry name" value="Ankyrin_rpt-contain_sf"/>
</dbReference>
<dbReference type="OrthoDB" id="445661at2759"/>
<accession>A0A0G4ERN7</accession>
<dbReference type="SUPFAM" id="SSF48403">
    <property type="entry name" value="Ankyrin repeat"/>
    <property type="match status" value="1"/>
</dbReference>
<protein>
    <submittedName>
        <fullName evidence="2">Uncharacterized protein</fullName>
    </submittedName>
</protein>
<keyword evidence="3" id="KW-1185">Reference proteome</keyword>
<dbReference type="VEuPathDB" id="CryptoDB:Vbra_5375"/>
<sequence length="199" mass="21501">MAALTAVETVIPSVEAASPGQPDAAAKSPPSTGAPEPTQQTKPADTILTVDGEALSVISKIKRRNIHDAVRAAKSLDLSILQVGDTPFIVAAQKGHVGIMSMMYASKPDIGHTAMHYAAQNMHYAAEKGHVAAVNQLLDWDPKLIDARTKYRMGMTPFITAARLEWGGGAFLDIKDSEGKTLWDYAGKADRKIMEKYRR</sequence>
<evidence type="ECO:0000256" key="1">
    <source>
        <dbReference type="SAM" id="MobiDB-lite"/>
    </source>
</evidence>
<dbReference type="Proteomes" id="UP000041254">
    <property type="component" value="Unassembled WGS sequence"/>
</dbReference>
<proteinExistence type="predicted"/>
<evidence type="ECO:0000313" key="2">
    <source>
        <dbReference type="EMBL" id="CEM00699.1"/>
    </source>
</evidence>
<dbReference type="AlphaFoldDB" id="A0A0G4ERN7"/>
<dbReference type="STRING" id="1169540.A0A0G4ERN7"/>
<feature type="region of interest" description="Disordered" evidence="1">
    <location>
        <begin position="1"/>
        <end position="44"/>
    </location>
</feature>
<organism evidence="2 3">
    <name type="scientific">Vitrella brassicaformis (strain CCMP3155)</name>
    <dbReference type="NCBI Taxonomy" id="1169540"/>
    <lineage>
        <taxon>Eukaryota</taxon>
        <taxon>Sar</taxon>
        <taxon>Alveolata</taxon>
        <taxon>Colpodellida</taxon>
        <taxon>Vitrellaceae</taxon>
        <taxon>Vitrella</taxon>
    </lineage>
</organism>
<dbReference type="EMBL" id="CDMY01000297">
    <property type="protein sequence ID" value="CEM00699.1"/>
    <property type="molecule type" value="Genomic_DNA"/>
</dbReference>
<dbReference type="PhylomeDB" id="A0A0G4ERN7"/>
<name>A0A0G4ERN7_VITBC</name>
<dbReference type="Gene3D" id="1.25.40.20">
    <property type="entry name" value="Ankyrin repeat-containing domain"/>
    <property type="match status" value="1"/>
</dbReference>
<gene>
    <name evidence="2" type="ORF">Vbra_5375</name>
</gene>